<name>A0AA50AEL4_9VIRU</name>
<accession>A0AA50AEL4</accession>
<proteinExistence type="predicted"/>
<reference evidence="1" key="1">
    <citation type="submission" date="2023-04" db="EMBL/GenBank/DDBJ databases">
        <title>The human skin virome in hidradenitis suppurativa patients.</title>
        <authorList>
            <person name="Jansen D."/>
        </authorList>
    </citation>
    <scope>NUCLEOTIDE SEQUENCE</scope>
    <source>
        <strain evidence="1">VC1_JansenPhageC</strain>
    </source>
</reference>
<sequence length="58" mass="6688">MRKYLTTSEKYELCDMLDPENHLAIERDLARYILVHVDEEPALARVAREVLGVGEEDA</sequence>
<evidence type="ECO:0000313" key="1">
    <source>
        <dbReference type="EMBL" id="WLJ25644.1"/>
    </source>
</evidence>
<organism evidence="1">
    <name type="scientific">Corynebacterium phage HS03</name>
    <dbReference type="NCBI Taxonomy" id="3056390"/>
    <lineage>
        <taxon>Viruses</taxon>
    </lineage>
</organism>
<protein>
    <submittedName>
        <fullName evidence="1">Uncharacterized protein</fullName>
    </submittedName>
</protein>
<dbReference type="EMBL" id="OQ890313">
    <property type="protein sequence ID" value="WLJ25644.1"/>
    <property type="molecule type" value="Genomic_DNA"/>
</dbReference>